<feature type="region of interest" description="Disordered" evidence="1">
    <location>
        <begin position="1"/>
        <end position="26"/>
    </location>
</feature>
<accession>A0A803RC05</accession>
<reference evidence="2" key="1">
    <citation type="submission" date="2018-11" db="EMBL/GenBank/DDBJ databases">
        <authorList>
            <person name="Grassa J C."/>
        </authorList>
    </citation>
    <scope>NUCLEOTIDE SEQUENCE [LARGE SCALE GENOMIC DNA]</scope>
</reference>
<evidence type="ECO:0000313" key="2">
    <source>
        <dbReference type="EnsemblPlants" id="cds.novel_model_793_5bd9a17a"/>
    </source>
</evidence>
<dbReference type="EMBL" id="UZAU01000148">
    <property type="status" value="NOT_ANNOTATED_CDS"/>
    <property type="molecule type" value="Genomic_DNA"/>
</dbReference>
<proteinExistence type="predicted"/>
<dbReference type="EnsemblPlants" id="novel_model_793_5bd9a17a">
    <property type="protein sequence ID" value="cds.novel_model_793_5bd9a17a"/>
    <property type="gene ID" value="novel_gene_445_5bd9a17a"/>
</dbReference>
<dbReference type="Gramene" id="novel_model_793_5bd9a17a">
    <property type="protein sequence ID" value="cds.novel_model_793_5bd9a17a"/>
    <property type="gene ID" value="novel_gene_445_5bd9a17a"/>
</dbReference>
<organism evidence="2 3">
    <name type="scientific">Cannabis sativa</name>
    <name type="common">Hemp</name>
    <name type="synonym">Marijuana</name>
    <dbReference type="NCBI Taxonomy" id="3483"/>
    <lineage>
        <taxon>Eukaryota</taxon>
        <taxon>Viridiplantae</taxon>
        <taxon>Streptophyta</taxon>
        <taxon>Embryophyta</taxon>
        <taxon>Tracheophyta</taxon>
        <taxon>Spermatophyta</taxon>
        <taxon>Magnoliopsida</taxon>
        <taxon>eudicotyledons</taxon>
        <taxon>Gunneridae</taxon>
        <taxon>Pentapetalae</taxon>
        <taxon>rosids</taxon>
        <taxon>fabids</taxon>
        <taxon>Rosales</taxon>
        <taxon>Cannabaceae</taxon>
        <taxon>Cannabis</taxon>
    </lineage>
</organism>
<reference evidence="2" key="2">
    <citation type="submission" date="2021-03" db="UniProtKB">
        <authorList>
            <consortium name="EnsemblPlants"/>
        </authorList>
    </citation>
    <scope>IDENTIFICATION</scope>
</reference>
<protein>
    <submittedName>
        <fullName evidence="2">Uncharacterized protein</fullName>
    </submittedName>
</protein>
<dbReference type="AlphaFoldDB" id="A0A803RC05"/>
<sequence>MMEEILGVETAEFSDEDSREETEIEELEMQPHLLCRSLMERQAIREDFSNFIYASKHKEELLNSGSKVVPQVLVRSVKIF</sequence>
<name>A0A803RC05_CANSA</name>
<evidence type="ECO:0000313" key="3">
    <source>
        <dbReference type="Proteomes" id="UP000596661"/>
    </source>
</evidence>
<evidence type="ECO:0000256" key="1">
    <source>
        <dbReference type="SAM" id="MobiDB-lite"/>
    </source>
</evidence>
<dbReference type="Proteomes" id="UP000596661">
    <property type="component" value="Chromosome 2"/>
</dbReference>
<feature type="compositionally biased region" description="Acidic residues" evidence="1">
    <location>
        <begin position="12"/>
        <end position="26"/>
    </location>
</feature>
<keyword evidence="3" id="KW-1185">Reference proteome</keyword>